<dbReference type="InterPro" id="IPR036779">
    <property type="entry name" value="LysM_dom_sf"/>
</dbReference>
<organism evidence="3">
    <name type="scientific">Mantoniella antarctica</name>
    <dbReference type="NCBI Taxonomy" id="81844"/>
    <lineage>
        <taxon>Eukaryota</taxon>
        <taxon>Viridiplantae</taxon>
        <taxon>Chlorophyta</taxon>
        <taxon>Mamiellophyceae</taxon>
        <taxon>Mamiellales</taxon>
        <taxon>Mamiellaceae</taxon>
        <taxon>Mantoniella</taxon>
    </lineage>
</organism>
<feature type="domain" description="LysM" evidence="2">
    <location>
        <begin position="77"/>
        <end position="121"/>
    </location>
</feature>
<dbReference type="PANTHER" id="PTHR20932">
    <property type="entry name" value="LYSM AND PUTATIVE PEPTIDOGLYCAN-BINDING DOMAIN-CONTAINING PROTEIN"/>
    <property type="match status" value="1"/>
</dbReference>
<evidence type="ECO:0000313" key="3">
    <source>
        <dbReference type="EMBL" id="CAD8706001.1"/>
    </source>
</evidence>
<dbReference type="SUPFAM" id="SSF81383">
    <property type="entry name" value="F-box domain"/>
    <property type="match status" value="1"/>
</dbReference>
<dbReference type="Gene3D" id="3.10.350.10">
    <property type="entry name" value="LysM domain"/>
    <property type="match status" value="1"/>
</dbReference>
<dbReference type="Gene3D" id="1.20.1280.50">
    <property type="match status" value="1"/>
</dbReference>
<dbReference type="PROSITE" id="PS50181">
    <property type="entry name" value="FBOX"/>
    <property type="match status" value="1"/>
</dbReference>
<dbReference type="EMBL" id="HBFC01014785">
    <property type="protein sequence ID" value="CAD8706001.1"/>
    <property type="molecule type" value="Transcribed_RNA"/>
</dbReference>
<evidence type="ECO:0000259" key="1">
    <source>
        <dbReference type="PROSITE" id="PS50181"/>
    </source>
</evidence>
<dbReference type="CDD" id="cd00118">
    <property type="entry name" value="LysM"/>
    <property type="match status" value="1"/>
</dbReference>
<reference evidence="3" key="1">
    <citation type="submission" date="2021-01" db="EMBL/GenBank/DDBJ databases">
        <authorList>
            <person name="Corre E."/>
            <person name="Pelletier E."/>
            <person name="Niang G."/>
            <person name="Scheremetjew M."/>
            <person name="Finn R."/>
            <person name="Kale V."/>
            <person name="Holt S."/>
            <person name="Cochrane G."/>
            <person name="Meng A."/>
            <person name="Brown T."/>
            <person name="Cohen L."/>
        </authorList>
    </citation>
    <scope>NUCLEOTIDE SEQUENCE</scope>
    <source>
        <strain evidence="3">SL-175</strain>
    </source>
</reference>
<evidence type="ECO:0008006" key="4">
    <source>
        <dbReference type="Google" id="ProtNLM"/>
    </source>
</evidence>
<sequence>MDLPDDVLRKLLGYLPTGSLLTTASAVCSRWRRIIHHPSKPLWRDSFAQTFGLSSVSGAPKALTQWCARATVGTFVVAHPLERGDTVASIAVRHSMSLGEVKRANGLLSEHALNLRTSYLVPVRDASKLAGANAHIHLDSASNREVAQMLSNDAFQGRGDEPTRRAPAPADPVRAANLSVVMAESLAKSIGQDVETARFYIQQAGGDIRRAHRAFMSDKEWDPAPETVSRTGNGGGGVVSAGIGVRQARLSYGPPIR</sequence>
<dbReference type="PROSITE" id="PS51782">
    <property type="entry name" value="LYSM"/>
    <property type="match status" value="1"/>
</dbReference>
<protein>
    <recommendedName>
        <fullName evidence="4">LysM domain-containing protein</fullName>
    </recommendedName>
</protein>
<dbReference type="Pfam" id="PF12937">
    <property type="entry name" value="F-box-like"/>
    <property type="match status" value="1"/>
</dbReference>
<proteinExistence type="predicted"/>
<dbReference type="InterPro" id="IPR045030">
    <property type="entry name" value="LYSM1-4"/>
</dbReference>
<accession>A0A7S0SH90</accession>
<dbReference type="InterPro" id="IPR001810">
    <property type="entry name" value="F-box_dom"/>
</dbReference>
<feature type="domain" description="F-box" evidence="1">
    <location>
        <begin position="1"/>
        <end position="46"/>
    </location>
</feature>
<dbReference type="InterPro" id="IPR036047">
    <property type="entry name" value="F-box-like_dom_sf"/>
</dbReference>
<dbReference type="AlphaFoldDB" id="A0A7S0SH90"/>
<dbReference type="SMART" id="SM00256">
    <property type="entry name" value="FBOX"/>
    <property type="match status" value="1"/>
</dbReference>
<name>A0A7S0SH90_9CHLO</name>
<gene>
    <name evidence="3" type="ORF">MANT1106_LOCUS8684</name>
</gene>
<dbReference type="PANTHER" id="PTHR20932:SF8">
    <property type="entry name" value="LD22649P"/>
    <property type="match status" value="1"/>
</dbReference>
<evidence type="ECO:0000259" key="2">
    <source>
        <dbReference type="PROSITE" id="PS51782"/>
    </source>
</evidence>
<dbReference type="InterPro" id="IPR018392">
    <property type="entry name" value="LysM"/>
</dbReference>
<dbReference type="CDD" id="cd09917">
    <property type="entry name" value="F-box_SF"/>
    <property type="match status" value="1"/>
</dbReference>